<dbReference type="InterPro" id="IPR001640">
    <property type="entry name" value="Lgt"/>
</dbReference>
<proteinExistence type="inferred from homology"/>
<dbReference type="Proteomes" id="UP000305888">
    <property type="component" value="Chromosome"/>
</dbReference>
<dbReference type="Pfam" id="PF01790">
    <property type="entry name" value="LGT"/>
    <property type="match status" value="1"/>
</dbReference>
<gene>
    <name evidence="7" type="primary">lgt</name>
    <name evidence="8" type="ORF">FDP22_09575</name>
</gene>
<accession>A0A5B8FZE0</accession>
<dbReference type="KEGG" id="ppru:FDP22_09575"/>
<feature type="transmembrane region" description="Helical" evidence="7">
    <location>
        <begin position="28"/>
        <end position="48"/>
    </location>
</feature>
<dbReference type="HAMAP" id="MF_01147">
    <property type="entry name" value="Lgt"/>
    <property type="match status" value="1"/>
</dbReference>
<dbReference type="EMBL" id="CP040818">
    <property type="protein sequence ID" value="QDL92002.1"/>
    <property type="molecule type" value="Genomic_DNA"/>
</dbReference>
<dbReference type="UniPathway" id="UPA00664"/>
<evidence type="ECO:0000313" key="9">
    <source>
        <dbReference type="Proteomes" id="UP000305888"/>
    </source>
</evidence>
<name>A0A5B8FZE0_9RHOB</name>
<evidence type="ECO:0000256" key="7">
    <source>
        <dbReference type="HAMAP-Rule" id="MF_01147"/>
    </source>
</evidence>
<comment type="function">
    <text evidence="7">Catalyzes the transfer of the diacylglyceryl group from phosphatidylglycerol to the sulfhydryl group of the N-terminal cysteine of a prolipoprotein, the first step in the formation of mature lipoproteins.</text>
</comment>
<evidence type="ECO:0000256" key="4">
    <source>
        <dbReference type="ARBA" id="ARBA00022692"/>
    </source>
</evidence>
<keyword evidence="4 7" id="KW-0812">Transmembrane</keyword>
<dbReference type="GO" id="GO:0005886">
    <property type="term" value="C:plasma membrane"/>
    <property type="evidence" value="ECO:0007669"/>
    <property type="project" value="UniProtKB-SubCell"/>
</dbReference>
<feature type="transmembrane region" description="Helical" evidence="7">
    <location>
        <begin position="69"/>
        <end position="89"/>
    </location>
</feature>
<comment type="catalytic activity">
    <reaction evidence="7">
        <text>L-cysteinyl-[prolipoprotein] + a 1,2-diacyl-sn-glycero-3-phospho-(1'-sn-glycerol) = an S-1,2-diacyl-sn-glyceryl-L-cysteinyl-[prolipoprotein] + sn-glycerol 1-phosphate + H(+)</text>
        <dbReference type="Rhea" id="RHEA:56712"/>
        <dbReference type="Rhea" id="RHEA-COMP:14679"/>
        <dbReference type="Rhea" id="RHEA-COMP:14680"/>
        <dbReference type="ChEBI" id="CHEBI:15378"/>
        <dbReference type="ChEBI" id="CHEBI:29950"/>
        <dbReference type="ChEBI" id="CHEBI:57685"/>
        <dbReference type="ChEBI" id="CHEBI:64716"/>
        <dbReference type="ChEBI" id="CHEBI:140658"/>
        <dbReference type="EC" id="2.5.1.145"/>
    </reaction>
</comment>
<dbReference type="NCBIfam" id="TIGR00544">
    <property type="entry name" value="lgt"/>
    <property type="match status" value="1"/>
</dbReference>
<keyword evidence="5 7" id="KW-1133">Transmembrane helix</keyword>
<comment type="similarity">
    <text evidence="1 7">Belongs to the Lgt family.</text>
</comment>
<feature type="transmembrane region" description="Helical" evidence="7">
    <location>
        <begin position="277"/>
        <end position="294"/>
    </location>
</feature>
<protein>
    <recommendedName>
        <fullName evidence="7">Phosphatidylglycerol--prolipoprotein diacylglyceryl transferase</fullName>
        <ecNumber evidence="7">2.5.1.145</ecNumber>
    </recommendedName>
</protein>
<comment type="pathway">
    <text evidence="7">Protein modification; lipoprotein biosynthesis (diacylglyceryl transfer).</text>
</comment>
<reference evidence="8 9" key="1">
    <citation type="submission" date="2019-06" db="EMBL/GenBank/DDBJ databases">
        <title>Genome sequence of Rhodobacteraceae bacterium D4M1.</title>
        <authorList>
            <person name="Cao J."/>
        </authorList>
    </citation>
    <scope>NUCLEOTIDE SEQUENCE [LARGE SCALE GENOMIC DNA]</scope>
    <source>
        <strain evidence="8 9">D4M1</strain>
    </source>
</reference>
<sequence>MPLVLHFPDIDPVIFSIHLFGATLSLRWYAMAYIVGLLLGWRYIVWLVSRPRLWPADRAPMTREQPEELLTYMVLGVVVGGRLGYVLFYNLSQYLANPLEILKVWDGGMSFHGGMLGVVAGILLYARSRGLPALQVGDAVGMATPIGLALGRLANFINGELWGRPTDVPWGMVFPNAPCPEWWPTDVCARHPSQLYEAGLEGLVLLALMAVLALRFGWLKAPGRMVGVFLTGYGAARIFVENFRQGDGQFITPDNPWGHIFRFGTGPEAMGVTMGQVLSLPMVLAGLAFLAWSWRRGRRAA</sequence>
<dbReference type="EC" id="2.5.1.145" evidence="7"/>
<dbReference type="GO" id="GO:0042158">
    <property type="term" value="P:lipoprotein biosynthetic process"/>
    <property type="evidence" value="ECO:0007669"/>
    <property type="project" value="UniProtKB-UniRule"/>
</dbReference>
<evidence type="ECO:0000256" key="6">
    <source>
        <dbReference type="ARBA" id="ARBA00023136"/>
    </source>
</evidence>
<comment type="subcellular location">
    <subcellularLocation>
        <location evidence="7">Cell membrane</location>
        <topology evidence="7">Multi-pass membrane protein</topology>
    </subcellularLocation>
</comment>
<dbReference type="AlphaFoldDB" id="A0A5B8FZE0"/>
<evidence type="ECO:0000256" key="5">
    <source>
        <dbReference type="ARBA" id="ARBA00022989"/>
    </source>
</evidence>
<dbReference type="PANTHER" id="PTHR30589:SF0">
    <property type="entry name" value="PHOSPHATIDYLGLYCEROL--PROLIPOPROTEIN DIACYLGLYCERYL TRANSFERASE"/>
    <property type="match status" value="1"/>
</dbReference>
<evidence type="ECO:0000256" key="3">
    <source>
        <dbReference type="ARBA" id="ARBA00022679"/>
    </source>
</evidence>
<keyword evidence="8" id="KW-0449">Lipoprotein</keyword>
<dbReference type="PANTHER" id="PTHR30589">
    <property type="entry name" value="PROLIPOPROTEIN DIACYLGLYCERYL TRANSFERASE"/>
    <property type="match status" value="1"/>
</dbReference>
<evidence type="ECO:0000256" key="1">
    <source>
        <dbReference type="ARBA" id="ARBA00007150"/>
    </source>
</evidence>
<organism evidence="8 9">
    <name type="scientific">Paroceanicella profunda</name>
    <dbReference type="NCBI Taxonomy" id="2579971"/>
    <lineage>
        <taxon>Bacteria</taxon>
        <taxon>Pseudomonadati</taxon>
        <taxon>Pseudomonadota</taxon>
        <taxon>Alphaproteobacteria</taxon>
        <taxon>Rhodobacterales</taxon>
        <taxon>Paracoccaceae</taxon>
        <taxon>Paroceanicella</taxon>
    </lineage>
</organism>
<evidence type="ECO:0000256" key="2">
    <source>
        <dbReference type="ARBA" id="ARBA00022475"/>
    </source>
</evidence>
<keyword evidence="2 7" id="KW-1003">Cell membrane</keyword>
<evidence type="ECO:0000313" key="8">
    <source>
        <dbReference type="EMBL" id="QDL92002.1"/>
    </source>
</evidence>
<dbReference type="GO" id="GO:0008961">
    <property type="term" value="F:phosphatidylglycerol-prolipoprotein diacylglyceryl transferase activity"/>
    <property type="evidence" value="ECO:0007669"/>
    <property type="project" value="UniProtKB-UniRule"/>
</dbReference>
<dbReference type="OrthoDB" id="871140at2"/>
<dbReference type="PROSITE" id="PS01311">
    <property type="entry name" value="LGT"/>
    <property type="match status" value="1"/>
</dbReference>
<feature type="transmembrane region" description="Helical" evidence="7">
    <location>
        <begin position="200"/>
        <end position="218"/>
    </location>
</feature>
<feature type="transmembrane region" description="Helical" evidence="7">
    <location>
        <begin position="109"/>
        <end position="126"/>
    </location>
</feature>
<dbReference type="RefSeq" id="WP_138571948.1">
    <property type="nucleotide sequence ID" value="NZ_CP040818.1"/>
</dbReference>
<keyword evidence="9" id="KW-1185">Reference proteome</keyword>
<keyword evidence="6 7" id="KW-0472">Membrane</keyword>
<keyword evidence="3 7" id="KW-0808">Transferase</keyword>
<feature type="binding site" evidence="7">
    <location>
        <position position="152"/>
    </location>
    <ligand>
        <name>a 1,2-diacyl-sn-glycero-3-phospho-(1'-sn-glycerol)</name>
        <dbReference type="ChEBI" id="CHEBI:64716"/>
    </ligand>
</feature>